<dbReference type="SUPFAM" id="SSF52087">
    <property type="entry name" value="CRAL/TRIO domain"/>
    <property type="match status" value="1"/>
</dbReference>
<accession>A0AAV2QB92</accession>
<keyword evidence="3" id="KW-1185">Reference proteome</keyword>
<dbReference type="Pfam" id="PF00650">
    <property type="entry name" value="CRAL_TRIO"/>
    <property type="match status" value="1"/>
</dbReference>
<dbReference type="EMBL" id="CAXKWB010004648">
    <property type="protein sequence ID" value="CAL4074616.1"/>
    <property type="molecule type" value="Genomic_DNA"/>
</dbReference>
<sequence length="214" mass="24791">MEDILSLQKLLEPHKKDINSMSIDDAMLKRYLIASHTIQEAYERILATDKWRKEFPVASVNINSKGIQKIIDMKVVLLCDEKDADGRPIVYVAVKNHFMKNRCLEEWTNFIIYVFEQSLSKCSKGMENVCVLFDMKGFSLSVMDYEVLKILYDIFLAHYPERLGRALVRNSPFIFKACWAIIRPWIDENTASKVKFVTDADLGSYVDPKILPDI</sequence>
<evidence type="ECO:0000313" key="2">
    <source>
        <dbReference type="EMBL" id="CAL4074616.1"/>
    </source>
</evidence>
<dbReference type="PROSITE" id="PS50191">
    <property type="entry name" value="CRAL_TRIO"/>
    <property type="match status" value="1"/>
</dbReference>
<dbReference type="PANTHER" id="PTHR46590:SF1">
    <property type="entry name" value="PHOSPHATIDYLINOSITOL TRANSFER PROTEIN CSR1"/>
    <property type="match status" value="1"/>
</dbReference>
<evidence type="ECO:0000313" key="3">
    <source>
        <dbReference type="Proteomes" id="UP001497623"/>
    </source>
</evidence>
<dbReference type="Proteomes" id="UP001497623">
    <property type="component" value="Unassembled WGS sequence"/>
</dbReference>
<organism evidence="2 3">
    <name type="scientific">Meganyctiphanes norvegica</name>
    <name type="common">Northern krill</name>
    <name type="synonym">Thysanopoda norvegica</name>
    <dbReference type="NCBI Taxonomy" id="48144"/>
    <lineage>
        <taxon>Eukaryota</taxon>
        <taxon>Metazoa</taxon>
        <taxon>Ecdysozoa</taxon>
        <taxon>Arthropoda</taxon>
        <taxon>Crustacea</taxon>
        <taxon>Multicrustacea</taxon>
        <taxon>Malacostraca</taxon>
        <taxon>Eumalacostraca</taxon>
        <taxon>Eucarida</taxon>
        <taxon>Euphausiacea</taxon>
        <taxon>Euphausiidae</taxon>
        <taxon>Meganyctiphanes</taxon>
    </lineage>
</organism>
<dbReference type="InterPro" id="IPR036273">
    <property type="entry name" value="CRAL/TRIO_N_dom_sf"/>
</dbReference>
<evidence type="ECO:0000259" key="1">
    <source>
        <dbReference type="PROSITE" id="PS50191"/>
    </source>
</evidence>
<protein>
    <recommendedName>
        <fullName evidence="1">CRAL-TRIO domain-containing protein</fullName>
    </recommendedName>
</protein>
<dbReference type="Gene3D" id="3.40.525.10">
    <property type="entry name" value="CRAL-TRIO lipid binding domain"/>
    <property type="match status" value="1"/>
</dbReference>
<reference evidence="2 3" key="1">
    <citation type="submission" date="2024-05" db="EMBL/GenBank/DDBJ databases">
        <authorList>
            <person name="Wallberg A."/>
        </authorList>
    </citation>
    <scope>NUCLEOTIDE SEQUENCE [LARGE SCALE GENOMIC DNA]</scope>
</reference>
<dbReference type="InterPro" id="IPR052432">
    <property type="entry name" value="PITP/CRAL-TRIO"/>
</dbReference>
<dbReference type="PANTHER" id="PTHR46590">
    <property type="entry name" value="PHOSPHATIDYLINOSITOL TRANSFER PROTEIN CSR1-RELATED"/>
    <property type="match status" value="1"/>
</dbReference>
<feature type="domain" description="CRAL-TRIO" evidence="1">
    <location>
        <begin position="63"/>
        <end position="214"/>
    </location>
</feature>
<dbReference type="SMART" id="SM00516">
    <property type="entry name" value="SEC14"/>
    <property type="match status" value="1"/>
</dbReference>
<name>A0AAV2QB92_MEGNR</name>
<comment type="caution">
    <text evidence="2">The sequence shown here is derived from an EMBL/GenBank/DDBJ whole genome shotgun (WGS) entry which is preliminary data.</text>
</comment>
<dbReference type="AlphaFoldDB" id="A0AAV2QB92"/>
<proteinExistence type="predicted"/>
<dbReference type="InterPro" id="IPR001251">
    <property type="entry name" value="CRAL-TRIO_dom"/>
</dbReference>
<dbReference type="InterPro" id="IPR036865">
    <property type="entry name" value="CRAL-TRIO_dom_sf"/>
</dbReference>
<gene>
    <name evidence="2" type="ORF">MNOR_LOCUS9550</name>
</gene>
<dbReference type="SUPFAM" id="SSF46938">
    <property type="entry name" value="CRAL/TRIO N-terminal domain"/>
    <property type="match status" value="1"/>
</dbReference>
<dbReference type="CDD" id="cd00170">
    <property type="entry name" value="SEC14"/>
    <property type="match status" value="1"/>
</dbReference>